<organism evidence="2 3">
    <name type="scientific">Streptomyces fulvorobeus</name>
    <dbReference type="NCBI Taxonomy" id="284028"/>
    <lineage>
        <taxon>Bacteria</taxon>
        <taxon>Bacillati</taxon>
        <taxon>Actinomycetota</taxon>
        <taxon>Actinomycetes</taxon>
        <taxon>Kitasatosporales</taxon>
        <taxon>Streptomycetaceae</taxon>
        <taxon>Streptomyces</taxon>
    </lineage>
</organism>
<proteinExistence type="predicted"/>
<feature type="compositionally biased region" description="Low complexity" evidence="1">
    <location>
        <begin position="102"/>
        <end position="131"/>
    </location>
</feature>
<dbReference type="PROSITE" id="PS51257">
    <property type="entry name" value="PROKAR_LIPOPROTEIN"/>
    <property type="match status" value="1"/>
</dbReference>
<protein>
    <submittedName>
        <fullName evidence="2">Uncharacterized protein</fullName>
    </submittedName>
</protein>
<sequence length="176" mass="16109">MDDPPERGTAPAGTTGFAGLLAACPAGGTGFTCPAVSAGLAGPAGELGGASAAGFGGTGGASDAGPAGVSPAGHTGPVCAGPGDFTPSVGSRSEGAAGGPAGRAFPGMARSAAGLSGCGAAAGWASSGKSAPRAEPGYPETPWYRPGGAPTPGDRGTGGGPRTTRDGHPGVPGRPS</sequence>
<feature type="compositionally biased region" description="Low complexity" evidence="1">
    <location>
        <begin position="145"/>
        <end position="154"/>
    </location>
</feature>
<dbReference type="EMBL" id="BLWC01000001">
    <property type="protein sequence ID" value="GFM96005.1"/>
    <property type="molecule type" value="Genomic_DNA"/>
</dbReference>
<dbReference type="Proteomes" id="UP000498980">
    <property type="component" value="Unassembled WGS sequence"/>
</dbReference>
<reference evidence="2 3" key="1">
    <citation type="submission" date="2020-05" db="EMBL/GenBank/DDBJ databases">
        <title>Whole genome shotgun sequence of Streptomyces fulvorobeus NBRC 15897.</title>
        <authorList>
            <person name="Komaki H."/>
            <person name="Tamura T."/>
        </authorList>
    </citation>
    <scope>NUCLEOTIDE SEQUENCE [LARGE SCALE GENOMIC DNA]</scope>
    <source>
        <strain evidence="2 3">NBRC 15897</strain>
    </source>
</reference>
<gene>
    <name evidence="2" type="ORF">Sfulv_08160</name>
</gene>
<comment type="caution">
    <text evidence="2">The sequence shown here is derived from an EMBL/GenBank/DDBJ whole genome shotgun (WGS) entry which is preliminary data.</text>
</comment>
<evidence type="ECO:0000256" key="1">
    <source>
        <dbReference type="SAM" id="MobiDB-lite"/>
    </source>
</evidence>
<keyword evidence="3" id="KW-1185">Reference proteome</keyword>
<dbReference type="AlphaFoldDB" id="A0A7J0C0H7"/>
<name>A0A7J0C0H7_9ACTN</name>
<feature type="region of interest" description="Disordered" evidence="1">
    <location>
        <begin position="58"/>
        <end position="176"/>
    </location>
</feature>
<evidence type="ECO:0000313" key="2">
    <source>
        <dbReference type="EMBL" id="GFM96005.1"/>
    </source>
</evidence>
<accession>A0A7J0C0H7</accession>
<evidence type="ECO:0000313" key="3">
    <source>
        <dbReference type="Proteomes" id="UP000498980"/>
    </source>
</evidence>